<accession>A0A6C0K5J3</accession>
<dbReference type="AlphaFoldDB" id="A0A6C0K5J3"/>
<proteinExistence type="predicted"/>
<feature type="compositionally biased region" description="Pro residues" evidence="1">
    <location>
        <begin position="275"/>
        <end position="285"/>
    </location>
</feature>
<sequence>MSAPAVVNICKINAADIQFSDVKRNAKGGVSIPFKYKSQNVQFRFPQFTFPGGCLTKDNENKDGSLSTSYTMSASLQGCDPYAQAVASGSDDISKAYNFLREFQEAVIQAAVANSAQWFGKKRGEESIRDSFNKFLSVSVDKTNDGWVPNGKYPPSLRFKLPVYDGKVSMDVIDADENDIVLQPSGLQDAFPKGCAAKIVASGSIYVIGQGFGLTWKPTYVQVTKRKRQTARDMFKDDEDDGEAPVPVSGGAKAALADDDDDEEGEDEEESEAPAPAPAPAPTAPTPIVEISEPKPAAKGRRKVGSAAP</sequence>
<feature type="compositionally biased region" description="Acidic residues" evidence="1">
    <location>
        <begin position="257"/>
        <end position="272"/>
    </location>
</feature>
<protein>
    <submittedName>
        <fullName evidence="2">Uncharacterized protein</fullName>
    </submittedName>
</protein>
<reference evidence="2" key="1">
    <citation type="journal article" date="2020" name="Nature">
        <title>Giant virus diversity and host interactions through global metagenomics.</title>
        <authorList>
            <person name="Schulz F."/>
            <person name="Roux S."/>
            <person name="Paez-Espino D."/>
            <person name="Jungbluth S."/>
            <person name="Walsh D.A."/>
            <person name="Denef V.J."/>
            <person name="McMahon K.D."/>
            <person name="Konstantinidis K.T."/>
            <person name="Eloe-Fadrosh E.A."/>
            <person name="Kyrpides N.C."/>
            <person name="Woyke T."/>
        </authorList>
    </citation>
    <scope>NUCLEOTIDE SEQUENCE</scope>
    <source>
        <strain evidence="2">GVMAG-S-1101178-127</strain>
    </source>
</reference>
<organism evidence="2">
    <name type="scientific">viral metagenome</name>
    <dbReference type="NCBI Taxonomy" id="1070528"/>
    <lineage>
        <taxon>unclassified sequences</taxon>
        <taxon>metagenomes</taxon>
        <taxon>organismal metagenomes</taxon>
    </lineage>
</organism>
<evidence type="ECO:0000313" key="2">
    <source>
        <dbReference type="EMBL" id="QHU13335.1"/>
    </source>
</evidence>
<feature type="compositionally biased region" description="Basic residues" evidence="1">
    <location>
        <begin position="298"/>
        <end position="309"/>
    </location>
</feature>
<name>A0A6C0K5J3_9ZZZZ</name>
<feature type="region of interest" description="Disordered" evidence="1">
    <location>
        <begin position="233"/>
        <end position="309"/>
    </location>
</feature>
<evidence type="ECO:0000256" key="1">
    <source>
        <dbReference type="SAM" id="MobiDB-lite"/>
    </source>
</evidence>
<dbReference type="EMBL" id="MN740818">
    <property type="protein sequence ID" value="QHU13335.1"/>
    <property type="molecule type" value="Genomic_DNA"/>
</dbReference>